<keyword evidence="8" id="KW-1185">Reference proteome</keyword>
<reference evidence="7" key="1">
    <citation type="journal article" date="2023" name="Mol. Phylogenet. Evol.">
        <title>Genome-scale phylogeny and comparative genomics of the fungal order Sordariales.</title>
        <authorList>
            <person name="Hensen N."/>
            <person name="Bonometti L."/>
            <person name="Westerberg I."/>
            <person name="Brannstrom I.O."/>
            <person name="Guillou S."/>
            <person name="Cros-Aarteil S."/>
            <person name="Calhoun S."/>
            <person name="Haridas S."/>
            <person name="Kuo A."/>
            <person name="Mondo S."/>
            <person name="Pangilinan J."/>
            <person name="Riley R."/>
            <person name="LaButti K."/>
            <person name="Andreopoulos B."/>
            <person name="Lipzen A."/>
            <person name="Chen C."/>
            <person name="Yan M."/>
            <person name="Daum C."/>
            <person name="Ng V."/>
            <person name="Clum A."/>
            <person name="Steindorff A."/>
            <person name="Ohm R.A."/>
            <person name="Martin F."/>
            <person name="Silar P."/>
            <person name="Natvig D.O."/>
            <person name="Lalanne C."/>
            <person name="Gautier V."/>
            <person name="Ament-Velasquez S.L."/>
            <person name="Kruys A."/>
            <person name="Hutchinson M.I."/>
            <person name="Powell A.J."/>
            <person name="Barry K."/>
            <person name="Miller A.N."/>
            <person name="Grigoriev I.V."/>
            <person name="Debuchy R."/>
            <person name="Gladieux P."/>
            <person name="Hiltunen Thoren M."/>
            <person name="Johannesson H."/>
        </authorList>
    </citation>
    <scope>NUCLEOTIDE SEQUENCE</scope>
    <source>
        <strain evidence="7">PSN293</strain>
    </source>
</reference>
<sequence>MDEKRVRDMSPIRLGRATSRRQLPTTILAVTLITMSLYAWSHLAGLTQLATGHQWQQPVQPVVNMNTLVPLEAHIMSKCGDAKDCLKHMVLPAMQRVYDKVNFTLSFIGTPTENDGVACRHGPEECLGNIIELCAQKLYPDPKTYLGFTMCLTKDYDMIPQRSLVEDCALEHAIDFDKLNECATKDDGAFGMGMLRGSVKRSSDVGTLNLPSTNFTQSKY</sequence>
<accession>A0AAN6YD38</accession>
<evidence type="ECO:0000256" key="3">
    <source>
        <dbReference type="ARBA" id="ARBA00022525"/>
    </source>
</evidence>
<keyword evidence="6" id="KW-0812">Transmembrane</keyword>
<evidence type="ECO:0000256" key="5">
    <source>
        <dbReference type="ARBA" id="ARBA00023180"/>
    </source>
</evidence>
<comment type="caution">
    <text evidence="7">The sequence shown here is derived from an EMBL/GenBank/DDBJ whole genome shotgun (WGS) entry which is preliminary data.</text>
</comment>
<evidence type="ECO:0000256" key="2">
    <source>
        <dbReference type="ARBA" id="ARBA00005679"/>
    </source>
</evidence>
<dbReference type="EMBL" id="MU858094">
    <property type="protein sequence ID" value="KAK4214397.1"/>
    <property type="molecule type" value="Genomic_DNA"/>
</dbReference>
<organism evidence="7 8">
    <name type="scientific">Rhypophila decipiens</name>
    <dbReference type="NCBI Taxonomy" id="261697"/>
    <lineage>
        <taxon>Eukaryota</taxon>
        <taxon>Fungi</taxon>
        <taxon>Dikarya</taxon>
        <taxon>Ascomycota</taxon>
        <taxon>Pezizomycotina</taxon>
        <taxon>Sordariomycetes</taxon>
        <taxon>Sordariomycetidae</taxon>
        <taxon>Sordariales</taxon>
        <taxon>Naviculisporaceae</taxon>
        <taxon>Rhypophila</taxon>
    </lineage>
</organism>
<dbReference type="Pfam" id="PF03227">
    <property type="entry name" value="GILT"/>
    <property type="match status" value="1"/>
</dbReference>
<evidence type="ECO:0000256" key="1">
    <source>
        <dbReference type="ARBA" id="ARBA00004613"/>
    </source>
</evidence>
<comment type="similarity">
    <text evidence="2">Belongs to the GILT family.</text>
</comment>
<dbReference type="PANTHER" id="PTHR13234:SF8">
    <property type="entry name" value="GAMMA-INTERFERON-INDUCIBLE LYSOSOMAL THIOL REDUCTASE"/>
    <property type="match status" value="1"/>
</dbReference>
<proteinExistence type="inferred from homology"/>
<dbReference type="Proteomes" id="UP001301769">
    <property type="component" value="Unassembled WGS sequence"/>
</dbReference>
<keyword evidence="6" id="KW-0472">Membrane</keyword>
<reference evidence="7" key="2">
    <citation type="submission" date="2023-05" db="EMBL/GenBank/DDBJ databases">
        <authorList>
            <consortium name="Lawrence Berkeley National Laboratory"/>
            <person name="Steindorff A."/>
            <person name="Hensen N."/>
            <person name="Bonometti L."/>
            <person name="Westerberg I."/>
            <person name="Brannstrom I.O."/>
            <person name="Guillou S."/>
            <person name="Cros-Aarteil S."/>
            <person name="Calhoun S."/>
            <person name="Haridas S."/>
            <person name="Kuo A."/>
            <person name="Mondo S."/>
            <person name="Pangilinan J."/>
            <person name="Riley R."/>
            <person name="Labutti K."/>
            <person name="Andreopoulos B."/>
            <person name="Lipzen A."/>
            <person name="Chen C."/>
            <person name="Yanf M."/>
            <person name="Daum C."/>
            <person name="Ng V."/>
            <person name="Clum A."/>
            <person name="Ohm R."/>
            <person name="Martin F."/>
            <person name="Silar P."/>
            <person name="Natvig D."/>
            <person name="Lalanne C."/>
            <person name="Gautier V."/>
            <person name="Ament-Velasquez S.L."/>
            <person name="Kruys A."/>
            <person name="Hutchinson M.I."/>
            <person name="Powell A.J."/>
            <person name="Barry K."/>
            <person name="Miller A.N."/>
            <person name="Grigoriev I.V."/>
            <person name="Debuchy R."/>
            <person name="Gladieux P."/>
            <person name="Thoren M.H."/>
            <person name="Johannesson H."/>
        </authorList>
    </citation>
    <scope>NUCLEOTIDE SEQUENCE</scope>
    <source>
        <strain evidence="7">PSN293</strain>
    </source>
</reference>
<keyword evidence="3" id="KW-0964">Secreted</keyword>
<dbReference type="AlphaFoldDB" id="A0AAN6YD38"/>
<feature type="transmembrane region" description="Helical" evidence="6">
    <location>
        <begin position="21"/>
        <end position="40"/>
    </location>
</feature>
<evidence type="ECO:0000313" key="8">
    <source>
        <dbReference type="Proteomes" id="UP001301769"/>
    </source>
</evidence>
<dbReference type="GO" id="GO:0016671">
    <property type="term" value="F:oxidoreductase activity, acting on a sulfur group of donors, disulfide as acceptor"/>
    <property type="evidence" value="ECO:0007669"/>
    <property type="project" value="InterPro"/>
</dbReference>
<dbReference type="PANTHER" id="PTHR13234">
    <property type="entry name" value="GAMMA-INTERFERON INDUCIBLE LYSOSOMAL THIOL REDUCTASE GILT"/>
    <property type="match status" value="1"/>
</dbReference>
<keyword evidence="4" id="KW-0732">Signal</keyword>
<protein>
    <submittedName>
        <fullName evidence="7">Uncharacterized protein</fullName>
    </submittedName>
</protein>
<keyword evidence="6" id="KW-1133">Transmembrane helix</keyword>
<dbReference type="InterPro" id="IPR004911">
    <property type="entry name" value="Interferon-induced_GILT"/>
</dbReference>
<comment type="subcellular location">
    <subcellularLocation>
        <location evidence="1">Secreted</location>
    </subcellularLocation>
</comment>
<gene>
    <name evidence="7" type="ORF">QBC37DRAFT_373028</name>
</gene>
<evidence type="ECO:0000313" key="7">
    <source>
        <dbReference type="EMBL" id="KAK4214397.1"/>
    </source>
</evidence>
<dbReference type="GO" id="GO:0005576">
    <property type="term" value="C:extracellular region"/>
    <property type="evidence" value="ECO:0007669"/>
    <property type="project" value="UniProtKB-SubCell"/>
</dbReference>
<evidence type="ECO:0000256" key="4">
    <source>
        <dbReference type="ARBA" id="ARBA00022729"/>
    </source>
</evidence>
<name>A0AAN6YD38_9PEZI</name>
<evidence type="ECO:0000256" key="6">
    <source>
        <dbReference type="SAM" id="Phobius"/>
    </source>
</evidence>
<keyword evidence="5" id="KW-0325">Glycoprotein</keyword>